<feature type="domain" description="FAD-binding" evidence="3">
    <location>
        <begin position="2"/>
        <end position="160"/>
    </location>
</feature>
<name>A0ABV9U9I4_9ACTN</name>
<dbReference type="InterPro" id="IPR050493">
    <property type="entry name" value="FAD-dep_Monooxygenase_BioMet"/>
</dbReference>
<dbReference type="Pfam" id="PF01494">
    <property type="entry name" value="FAD_binding_3"/>
    <property type="match status" value="2"/>
</dbReference>
<dbReference type="InterPro" id="IPR036188">
    <property type="entry name" value="FAD/NAD-bd_sf"/>
</dbReference>
<dbReference type="Gene3D" id="3.50.50.60">
    <property type="entry name" value="FAD/NAD(P)-binding domain"/>
    <property type="match status" value="1"/>
</dbReference>
<sequence length="404" mass="42476">MVHALVIGAGLAGLATARGLLSAGHEVTVLEQAPALRTRGGAVTVWPFGNAVLSVLGVHPETAGQVITEVRLRTSKGRTALHVDLAGIIGEAGAPAVGIPRRVLLAQLASGVPIEFGARFARLAPASDGGVTVTTEDGADYHADLLIGADGVHSRVRAQLVDAEPARPTGLATWQGLIPSPFDVGAQTALMVDRTRECGYIGAGDGLLAFFFDVPWKPGDVTPDHPLAELRKYYRGFAWPVPEIFDALTDDDLGFFPHTRHRVARAWGQGPCTLVGDAAHGMPPVLAQGLNQGLEDVAVLMTELASVHGRDDLVAALRAYERIRRSRAVLAGRLASDTIHLDGPSAFAHSLPMLNLTSLIPSAVGTTVLGGLLRRLSHRRHDELSALTVGTPPASLRVVRPTGT</sequence>
<gene>
    <name evidence="4" type="ORF">ACFPCY_36425</name>
</gene>
<keyword evidence="1" id="KW-0560">Oxidoreductase</keyword>
<dbReference type="PANTHER" id="PTHR13789:SF309">
    <property type="entry name" value="PUTATIVE (AFU_ORTHOLOGUE AFUA_6G14510)-RELATED"/>
    <property type="match status" value="1"/>
</dbReference>
<accession>A0ABV9U9I4</accession>
<comment type="caution">
    <text evidence="4">The sequence shown here is derived from an EMBL/GenBank/DDBJ whole genome shotgun (WGS) entry which is preliminary data.</text>
</comment>
<reference evidence="5" key="1">
    <citation type="journal article" date="2019" name="Int. J. Syst. Evol. Microbiol.">
        <title>The Global Catalogue of Microorganisms (GCM) 10K type strain sequencing project: providing services to taxonomists for standard genome sequencing and annotation.</title>
        <authorList>
            <consortium name="The Broad Institute Genomics Platform"/>
            <consortium name="The Broad Institute Genome Sequencing Center for Infectious Disease"/>
            <person name="Wu L."/>
            <person name="Ma J."/>
        </authorList>
    </citation>
    <scope>NUCLEOTIDE SEQUENCE [LARGE SCALE GENOMIC DNA]</scope>
    <source>
        <strain evidence="5">KLKA75</strain>
    </source>
</reference>
<dbReference type="Proteomes" id="UP001595872">
    <property type="component" value="Unassembled WGS sequence"/>
</dbReference>
<dbReference type="PANTHER" id="PTHR13789">
    <property type="entry name" value="MONOOXYGENASE"/>
    <property type="match status" value="1"/>
</dbReference>
<dbReference type="EMBL" id="JBHSIT010000013">
    <property type="protein sequence ID" value="MFC4912834.1"/>
    <property type="molecule type" value="Genomic_DNA"/>
</dbReference>
<dbReference type="SUPFAM" id="SSF51905">
    <property type="entry name" value="FAD/NAD(P)-binding domain"/>
    <property type="match status" value="1"/>
</dbReference>
<proteinExistence type="predicted"/>
<evidence type="ECO:0000256" key="1">
    <source>
        <dbReference type="ARBA" id="ARBA00023002"/>
    </source>
</evidence>
<dbReference type="RefSeq" id="WP_378263150.1">
    <property type="nucleotide sequence ID" value="NZ_JBHSIT010000013.1"/>
</dbReference>
<dbReference type="PRINTS" id="PR00420">
    <property type="entry name" value="RNGMNOXGNASE"/>
</dbReference>
<keyword evidence="2" id="KW-0503">Monooxygenase</keyword>
<protein>
    <submittedName>
        <fullName evidence="4">FAD-dependent oxidoreductase</fullName>
    </submittedName>
</protein>
<organism evidence="4 5">
    <name type="scientific">Actinomadura gamaensis</name>
    <dbReference type="NCBI Taxonomy" id="1763541"/>
    <lineage>
        <taxon>Bacteria</taxon>
        <taxon>Bacillati</taxon>
        <taxon>Actinomycetota</taxon>
        <taxon>Actinomycetes</taxon>
        <taxon>Streptosporangiales</taxon>
        <taxon>Thermomonosporaceae</taxon>
        <taxon>Actinomadura</taxon>
    </lineage>
</organism>
<keyword evidence="5" id="KW-1185">Reference proteome</keyword>
<feature type="domain" description="FAD-binding" evidence="3">
    <location>
        <begin position="258"/>
        <end position="328"/>
    </location>
</feature>
<evidence type="ECO:0000259" key="3">
    <source>
        <dbReference type="Pfam" id="PF01494"/>
    </source>
</evidence>
<evidence type="ECO:0000313" key="4">
    <source>
        <dbReference type="EMBL" id="MFC4912834.1"/>
    </source>
</evidence>
<dbReference type="InterPro" id="IPR002938">
    <property type="entry name" value="FAD-bd"/>
</dbReference>
<evidence type="ECO:0000313" key="5">
    <source>
        <dbReference type="Proteomes" id="UP001595872"/>
    </source>
</evidence>
<evidence type="ECO:0000256" key="2">
    <source>
        <dbReference type="ARBA" id="ARBA00023033"/>
    </source>
</evidence>